<protein>
    <submittedName>
        <fullName evidence="1">Uncharacterized protein</fullName>
    </submittedName>
</protein>
<keyword evidence="2" id="KW-1185">Reference proteome</keyword>
<name>A0ACB7RZZ5_HYAAI</name>
<reference evidence="1" key="1">
    <citation type="submission" date="2020-05" db="EMBL/GenBank/DDBJ databases">
        <title>Large-scale comparative analyses of tick genomes elucidate their genetic diversity and vector capacities.</title>
        <authorList>
            <person name="Jia N."/>
            <person name="Wang J."/>
            <person name="Shi W."/>
            <person name="Du L."/>
            <person name="Sun Y."/>
            <person name="Zhan W."/>
            <person name="Jiang J."/>
            <person name="Wang Q."/>
            <person name="Zhang B."/>
            <person name="Ji P."/>
            <person name="Sakyi L.B."/>
            <person name="Cui X."/>
            <person name="Yuan T."/>
            <person name="Jiang B."/>
            <person name="Yang W."/>
            <person name="Lam T.T.-Y."/>
            <person name="Chang Q."/>
            <person name="Ding S."/>
            <person name="Wang X."/>
            <person name="Zhu J."/>
            <person name="Ruan X."/>
            <person name="Zhao L."/>
            <person name="Wei J."/>
            <person name="Que T."/>
            <person name="Du C."/>
            <person name="Cheng J."/>
            <person name="Dai P."/>
            <person name="Han X."/>
            <person name="Huang E."/>
            <person name="Gao Y."/>
            <person name="Liu J."/>
            <person name="Shao H."/>
            <person name="Ye R."/>
            <person name="Li L."/>
            <person name="Wei W."/>
            <person name="Wang X."/>
            <person name="Wang C."/>
            <person name="Yang T."/>
            <person name="Huo Q."/>
            <person name="Li W."/>
            <person name="Guo W."/>
            <person name="Chen H."/>
            <person name="Zhou L."/>
            <person name="Ni X."/>
            <person name="Tian J."/>
            <person name="Zhou Y."/>
            <person name="Sheng Y."/>
            <person name="Liu T."/>
            <person name="Pan Y."/>
            <person name="Xia L."/>
            <person name="Li J."/>
            <person name="Zhao F."/>
            <person name="Cao W."/>
        </authorList>
    </citation>
    <scope>NUCLEOTIDE SEQUENCE</scope>
    <source>
        <strain evidence="1">Hyas-2018</strain>
    </source>
</reference>
<organism evidence="1 2">
    <name type="scientific">Hyalomma asiaticum</name>
    <name type="common">Tick</name>
    <dbReference type="NCBI Taxonomy" id="266040"/>
    <lineage>
        <taxon>Eukaryota</taxon>
        <taxon>Metazoa</taxon>
        <taxon>Ecdysozoa</taxon>
        <taxon>Arthropoda</taxon>
        <taxon>Chelicerata</taxon>
        <taxon>Arachnida</taxon>
        <taxon>Acari</taxon>
        <taxon>Parasitiformes</taxon>
        <taxon>Ixodida</taxon>
        <taxon>Ixodoidea</taxon>
        <taxon>Ixodidae</taxon>
        <taxon>Hyalomminae</taxon>
        <taxon>Hyalomma</taxon>
    </lineage>
</organism>
<gene>
    <name evidence="1" type="ORF">HPB50_018727</name>
</gene>
<accession>A0ACB7RZZ5</accession>
<evidence type="ECO:0000313" key="1">
    <source>
        <dbReference type="EMBL" id="KAH6926467.1"/>
    </source>
</evidence>
<dbReference type="Proteomes" id="UP000821845">
    <property type="component" value="Chromosome 7"/>
</dbReference>
<sequence>MDEADTFQDDPSLSLDESLKRFMASQKQKQQVLERHAAMPPLTYVQFLIPKWPVLMLASVISLLHLEFSPEISSYDTKDLYDSYDYVIVGAGTAGCVLANRLSADRRRTVLLIEAGGVENAATDIPLFALIHFHGPYDWEYRTEPQQYGCLGMTENRCDWARGKVLGGSSVTNFQLYVRGNRRDFDRWEQLHGAKGWSYADVLPFFKKFESYKGAECRRR</sequence>
<comment type="caution">
    <text evidence="1">The sequence shown here is derived from an EMBL/GenBank/DDBJ whole genome shotgun (WGS) entry which is preliminary data.</text>
</comment>
<proteinExistence type="predicted"/>
<evidence type="ECO:0000313" key="2">
    <source>
        <dbReference type="Proteomes" id="UP000821845"/>
    </source>
</evidence>
<dbReference type="EMBL" id="CM023487">
    <property type="protein sequence ID" value="KAH6926467.1"/>
    <property type="molecule type" value="Genomic_DNA"/>
</dbReference>